<keyword evidence="1" id="KW-0732">Signal</keyword>
<evidence type="ECO:0000313" key="3">
    <source>
        <dbReference type="Proteomes" id="UP001549749"/>
    </source>
</evidence>
<dbReference type="RefSeq" id="WP_354663822.1">
    <property type="nucleotide sequence ID" value="NZ_JBEXAC010000003.1"/>
</dbReference>
<proteinExistence type="predicted"/>
<keyword evidence="3" id="KW-1185">Reference proteome</keyword>
<gene>
    <name evidence="2" type="ORF">ABR189_27960</name>
</gene>
<feature type="chain" id="PRO_5046239456" description="Outer membrane protein with beta-barrel domain" evidence="1">
    <location>
        <begin position="20"/>
        <end position="198"/>
    </location>
</feature>
<name>A0ABV2TE02_9BACT</name>
<evidence type="ECO:0000256" key="1">
    <source>
        <dbReference type="SAM" id="SignalP"/>
    </source>
</evidence>
<protein>
    <recommendedName>
        <fullName evidence="4">Outer membrane protein with beta-barrel domain</fullName>
    </recommendedName>
</protein>
<evidence type="ECO:0000313" key="2">
    <source>
        <dbReference type="EMBL" id="MET7001250.1"/>
    </source>
</evidence>
<feature type="signal peptide" evidence="1">
    <location>
        <begin position="1"/>
        <end position="19"/>
    </location>
</feature>
<accession>A0ABV2TE02</accession>
<evidence type="ECO:0008006" key="4">
    <source>
        <dbReference type="Google" id="ProtNLM"/>
    </source>
</evidence>
<organism evidence="2 3">
    <name type="scientific">Chitinophaga defluvii</name>
    <dbReference type="NCBI Taxonomy" id="3163343"/>
    <lineage>
        <taxon>Bacteria</taxon>
        <taxon>Pseudomonadati</taxon>
        <taxon>Bacteroidota</taxon>
        <taxon>Chitinophagia</taxon>
        <taxon>Chitinophagales</taxon>
        <taxon>Chitinophagaceae</taxon>
        <taxon>Chitinophaga</taxon>
    </lineage>
</organism>
<comment type="caution">
    <text evidence="2">The sequence shown here is derived from an EMBL/GenBank/DDBJ whole genome shotgun (WGS) entry which is preliminary data.</text>
</comment>
<dbReference type="EMBL" id="JBEXAC010000003">
    <property type="protein sequence ID" value="MET7001250.1"/>
    <property type="molecule type" value="Genomic_DNA"/>
</dbReference>
<dbReference type="Proteomes" id="UP001549749">
    <property type="component" value="Unassembled WGS sequence"/>
</dbReference>
<sequence>MKRLLIGIVLVMGAHLANAQYYKTDTTRKPPPERREGGFDRSRLMVGGSVGAVIGDYTNINLSPMIGYRFSDYFAAGVTINAQYGSERFRTINNLTTQRNQYTIFGGGLYGRVYPIQELFIHVQPEYNLITQKVTLYDPKSTYKSSYGTPSLLIGGGYSQPVSDRAAISLMVLYDILQDKNSPYQNRPVFRGGVNIGI</sequence>
<reference evidence="2 3" key="1">
    <citation type="submission" date="2024-06" db="EMBL/GenBank/DDBJ databases">
        <title>Chitinophaga defluvii sp. nov., isolated from municipal sewage.</title>
        <authorList>
            <person name="Zhang L."/>
        </authorList>
    </citation>
    <scope>NUCLEOTIDE SEQUENCE [LARGE SCALE GENOMIC DNA]</scope>
    <source>
        <strain evidence="2 3">H8</strain>
    </source>
</reference>